<dbReference type="STRING" id="39482.ERS852491_04333"/>
<evidence type="ECO:0000256" key="4">
    <source>
        <dbReference type="ARBA" id="ARBA00022840"/>
    </source>
</evidence>
<dbReference type="PANTHER" id="PTHR43166:SF4">
    <property type="entry name" value="PHOSPHONATES IMPORT ATP-BINDING PROTEIN PHNC"/>
    <property type="match status" value="1"/>
</dbReference>
<keyword evidence="3" id="KW-0547">Nucleotide-binding</keyword>
<dbReference type="InterPro" id="IPR027417">
    <property type="entry name" value="P-loop_NTPase"/>
</dbReference>
<dbReference type="AlphaFoldDB" id="A0A174KS96"/>
<evidence type="ECO:0000256" key="1">
    <source>
        <dbReference type="ARBA" id="ARBA00005417"/>
    </source>
</evidence>
<dbReference type="EMBL" id="CYZU01000058">
    <property type="protein sequence ID" value="CUP12425.1"/>
    <property type="molecule type" value="Genomic_DNA"/>
</dbReference>
<protein>
    <submittedName>
        <fullName evidence="6">Glutamine transport ATP-binding protein GlnQ</fullName>
    </submittedName>
</protein>
<dbReference type="SUPFAM" id="SSF52540">
    <property type="entry name" value="P-loop containing nucleoside triphosphate hydrolases"/>
    <property type="match status" value="1"/>
</dbReference>
<keyword evidence="4 6" id="KW-0067">ATP-binding</keyword>
<keyword evidence="2" id="KW-0813">Transport</keyword>
<dbReference type="OrthoDB" id="9804199at2"/>
<proteinExistence type="inferred from homology"/>
<dbReference type="GO" id="GO:0015424">
    <property type="term" value="F:ABC-type amino acid transporter activity"/>
    <property type="evidence" value="ECO:0007669"/>
    <property type="project" value="InterPro"/>
</dbReference>
<evidence type="ECO:0000256" key="2">
    <source>
        <dbReference type="ARBA" id="ARBA00022448"/>
    </source>
</evidence>
<comment type="similarity">
    <text evidence="1">Belongs to the ABC transporter superfamily.</text>
</comment>
<dbReference type="InterPro" id="IPR003593">
    <property type="entry name" value="AAA+_ATPase"/>
</dbReference>
<dbReference type="GO" id="GO:0016887">
    <property type="term" value="F:ATP hydrolysis activity"/>
    <property type="evidence" value="ECO:0007669"/>
    <property type="project" value="InterPro"/>
</dbReference>
<evidence type="ECO:0000313" key="6">
    <source>
        <dbReference type="EMBL" id="CUP12425.1"/>
    </source>
</evidence>
<dbReference type="PANTHER" id="PTHR43166">
    <property type="entry name" value="AMINO ACID IMPORT ATP-BINDING PROTEIN"/>
    <property type="match status" value="1"/>
</dbReference>
<evidence type="ECO:0000256" key="3">
    <source>
        <dbReference type="ARBA" id="ARBA00022741"/>
    </source>
</evidence>
<accession>A0A174KS96</accession>
<dbReference type="Pfam" id="PF00005">
    <property type="entry name" value="ABC_tran"/>
    <property type="match status" value="1"/>
</dbReference>
<dbReference type="InterPro" id="IPR003439">
    <property type="entry name" value="ABC_transporter-like_ATP-bd"/>
</dbReference>
<evidence type="ECO:0000313" key="7">
    <source>
        <dbReference type="Proteomes" id="UP000095544"/>
    </source>
</evidence>
<organism evidence="6 7">
    <name type="scientific">Faecalicatena contorta</name>
    <dbReference type="NCBI Taxonomy" id="39482"/>
    <lineage>
        <taxon>Bacteria</taxon>
        <taxon>Bacillati</taxon>
        <taxon>Bacillota</taxon>
        <taxon>Clostridia</taxon>
        <taxon>Lachnospirales</taxon>
        <taxon>Lachnospiraceae</taxon>
        <taxon>Faecalicatena</taxon>
    </lineage>
</organism>
<dbReference type="Proteomes" id="UP000095544">
    <property type="component" value="Unassembled WGS sequence"/>
</dbReference>
<dbReference type="SMART" id="SM00382">
    <property type="entry name" value="AAA"/>
    <property type="match status" value="1"/>
</dbReference>
<reference evidence="6 7" key="1">
    <citation type="submission" date="2015-09" db="EMBL/GenBank/DDBJ databases">
        <authorList>
            <consortium name="Pathogen Informatics"/>
        </authorList>
    </citation>
    <scope>NUCLEOTIDE SEQUENCE [LARGE SCALE GENOMIC DNA]</scope>
    <source>
        <strain evidence="6 7">2789STDY5834876</strain>
    </source>
</reference>
<dbReference type="GO" id="GO:0005524">
    <property type="term" value="F:ATP binding"/>
    <property type="evidence" value="ECO:0007669"/>
    <property type="project" value="UniProtKB-KW"/>
</dbReference>
<dbReference type="PROSITE" id="PS00211">
    <property type="entry name" value="ABC_TRANSPORTER_1"/>
    <property type="match status" value="1"/>
</dbReference>
<feature type="domain" description="ABC transporter" evidence="5">
    <location>
        <begin position="4"/>
        <end position="237"/>
    </location>
</feature>
<dbReference type="PROSITE" id="PS50893">
    <property type="entry name" value="ABC_TRANSPORTER_2"/>
    <property type="match status" value="1"/>
</dbReference>
<dbReference type="Gene3D" id="3.40.50.300">
    <property type="entry name" value="P-loop containing nucleotide triphosphate hydrolases"/>
    <property type="match status" value="1"/>
</dbReference>
<dbReference type="InterPro" id="IPR030679">
    <property type="entry name" value="ABC_ATPase_HisP-typ"/>
</dbReference>
<gene>
    <name evidence="6" type="primary">glnQ_2</name>
    <name evidence="6" type="ORF">ERS852491_04333</name>
</gene>
<sequence>MSMIEVKNVTKSFGDLTVLKDFSVDFNQEGVTVLLGPSGTGKSTLLRCINALETIDSGDIIVNGLSVKEKKNLRQIRLDCGMVFQKTVLFPHLNVMQNLTMSPVKLLKMNKKEAEEKANFYLKMVGLESKAQAMHNELSGGEQQRIAIARALMMNPKALLLDEVTSALDPEMTSEVLKILETLAGEGVCMLCVTHEMQFARHVASRIIFMDKGIAAADETAENFFSVVRKENERIAKFLQFIGE</sequence>
<evidence type="ECO:0000259" key="5">
    <source>
        <dbReference type="PROSITE" id="PS50893"/>
    </source>
</evidence>
<dbReference type="PIRSF" id="PIRSF039085">
    <property type="entry name" value="ABC_ATPase_HisP"/>
    <property type="match status" value="1"/>
</dbReference>
<dbReference type="InterPro" id="IPR050086">
    <property type="entry name" value="MetN_ABC_transporter-like"/>
</dbReference>
<dbReference type="InterPro" id="IPR017871">
    <property type="entry name" value="ABC_transporter-like_CS"/>
</dbReference>
<name>A0A174KS96_9FIRM</name>